<dbReference type="PATRIC" id="fig|246787.4.peg.5611"/>
<dbReference type="AlphaFoldDB" id="A0A0P0GDQ0"/>
<dbReference type="EMBL" id="CP012801">
    <property type="protein sequence ID" value="ALJ62638.1"/>
    <property type="molecule type" value="Genomic_DNA"/>
</dbReference>
<keyword evidence="1" id="KW-0732">Signal</keyword>
<accession>A0A0P0GDQ0</accession>
<gene>
    <name evidence="2" type="ORF">BcellWH2_05439</name>
</gene>
<dbReference type="KEGG" id="bcel:BcellWH2_05439"/>
<feature type="signal peptide" evidence="1">
    <location>
        <begin position="1"/>
        <end position="19"/>
    </location>
</feature>
<reference evidence="2 3" key="1">
    <citation type="journal article" date="2015" name="Science">
        <title>Genetic determinants of in vivo fitness and diet responsiveness in multiple human gut Bacteroides.</title>
        <authorList>
            <person name="Wu M."/>
            <person name="McNulty N.P."/>
            <person name="Rodionov D.A."/>
            <person name="Khoroshkin M.S."/>
            <person name="Griffin N.W."/>
            <person name="Cheng J."/>
            <person name="Latreille P."/>
            <person name="Kerstetter R.A."/>
            <person name="Terrapon N."/>
            <person name="Henrissat B."/>
            <person name="Osterman A.L."/>
            <person name="Gordon J.I."/>
        </authorList>
    </citation>
    <scope>NUCLEOTIDE SEQUENCE [LARGE SCALE GENOMIC DNA]</scope>
    <source>
        <strain evidence="2 3">WH2</strain>
    </source>
</reference>
<dbReference type="RefSeq" id="WP_052332027.1">
    <property type="nucleotide sequence ID" value="NZ_CP012801.1"/>
</dbReference>
<name>A0A0P0GDQ0_9BACE</name>
<sequence length="244" mass="27614">MKKVLFMLLFLLLCVNLYSQNFTDQLNAGDDEPTIWEGWGAAVMVRGVGDYTDRVWISKYCTGKDHTQMRINVGDNQLGDDCAVIGITVEEEPGWKGIYYFYNNGKFGIKTSTPKHELDVNGTTITKDLLVTSGNVGIGTDNPQNKLDVNGIIRAKEILVESNWADFVFKQNYKLLTLREVEEHIKEKGTLPNVPSEEEIKANGISLGKTNALLLQKIEELTLYVIQQQKEIEELKLKKLDKNR</sequence>
<feature type="chain" id="PRO_5006047469" evidence="1">
    <location>
        <begin position="20"/>
        <end position="244"/>
    </location>
</feature>
<dbReference type="Proteomes" id="UP000061809">
    <property type="component" value="Chromosome"/>
</dbReference>
<evidence type="ECO:0000313" key="2">
    <source>
        <dbReference type="EMBL" id="ALJ62638.1"/>
    </source>
</evidence>
<evidence type="ECO:0000256" key="1">
    <source>
        <dbReference type="SAM" id="SignalP"/>
    </source>
</evidence>
<proteinExistence type="predicted"/>
<evidence type="ECO:0000313" key="3">
    <source>
        <dbReference type="Proteomes" id="UP000061809"/>
    </source>
</evidence>
<organism evidence="2 3">
    <name type="scientific">Bacteroides cellulosilyticus</name>
    <dbReference type="NCBI Taxonomy" id="246787"/>
    <lineage>
        <taxon>Bacteria</taxon>
        <taxon>Pseudomonadati</taxon>
        <taxon>Bacteroidota</taxon>
        <taxon>Bacteroidia</taxon>
        <taxon>Bacteroidales</taxon>
        <taxon>Bacteroidaceae</taxon>
        <taxon>Bacteroides</taxon>
    </lineage>
</organism>
<protein>
    <submittedName>
        <fullName evidence="2">Uncharacterized protein</fullName>
    </submittedName>
</protein>